<feature type="transmembrane region" description="Helical" evidence="1">
    <location>
        <begin position="110"/>
        <end position="129"/>
    </location>
</feature>
<feature type="transmembrane region" description="Helical" evidence="1">
    <location>
        <begin position="184"/>
        <end position="204"/>
    </location>
</feature>
<comment type="caution">
    <text evidence="2">The sequence shown here is derived from an EMBL/GenBank/DDBJ whole genome shotgun (WGS) entry which is preliminary data.</text>
</comment>
<keyword evidence="1" id="KW-0472">Membrane</keyword>
<feature type="transmembrane region" description="Helical" evidence="1">
    <location>
        <begin position="274"/>
        <end position="293"/>
    </location>
</feature>
<reference evidence="2" key="2">
    <citation type="submission" date="2020-09" db="EMBL/GenBank/DDBJ databases">
        <authorList>
            <person name="Sun Q."/>
            <person name="Ohkuma M."/>
        </authorList>
    </citation>
    <scope>NUCLEOTIDE SEQUENCE</scope>
    <source>
        <strain evidence="2">JCM 10088</strain>
    </source>
</reference>
<gene>
    <name evidence="2" type="ORF">GCM10007981_09390</name>
</gene>
<feature type="transmembrane region" description="Helical" evidence="1">
    <location>
        <begin position="338"/>
        <end position="358"/>
    </location>
</feature>
<name>A0A830GVT0_9CREN</name>
<evidence type="ECO:0000256" key="1">
    <source>
        <dbReference type="SAM" id="Phobius"/>
    </source>
</evidence>
<proteinExistence type="predicted"/>
<feature type="transmembrane region" description="Helical" evidence="1">
    <location>
        <begin position="477"/>
        <end position="505"/>
    </location>
</feature>
<feature type="transmembrane region" description="Helical" evidence="1">
    <location>
        <begin position="378"/>
        <end position="402"/>
    </location>
</feature>
<keyword evidence="3" id="KW-1185">Reference proteome</keyword>
<feature type="transmembrane region" description="Helical" evidence="1">
    <location>
        <begin position="159"/>
        <end position="178"/>
    </location>
</feature>
<keyword evidence="1" id="KW-0812">Transmembrane</keyword>
<keyword evidence="1" id="KW-1133">Transmembrane helix</keyword>
<dbReference type="AlphaFoldDB" id="A0A830GVT0"/>
<feature type="transmembrane region" description="Helical" evidence="1">
    <location>
        <begin position="511"/>
        <end position="532"/>
    </location>
</feature>
<sequence>MREITGKLGIRELMYRELLFQGVVGSRLHGLPTIIEGSALRRVMKISYIQKAFISLFIIFMYVVDVALIKLSATFVKGLGSTASMPGQSIAHIVGQLNPVALSASYPLTVFSYTFSILLIDTLQLLYSIRGTYLMDFFLVLPIDRESIQRGLIGSTLRVMDAPLAANVVVGIALSFFLSPLSPLITAAAIIYAFACFSIMMMVLTKGSSSMMQMMLVSAVMIAFLMIGSFLPLIMMEYSTSTAIFTSVELPLSLIRYVPIINLVSAELSPASPVIASVVLYSAAALAIISLLARIDYRSLFMEGGLASRVGSIRLRKRNLVVSMILKELKAIYRSSRLLMMTMVPIAYGIISLIMVLIVPYKYLSPRLVLISIMPFELMMSIVTVMIVYLSYMVDLGGYYLLKMLPLGRKKILESKVLLSFILYLAFSSPLLLVLGINALLNLLPIMILEVMPIMVGVGLLDTTINSFMKQITMGTLPLFMIILIGLAVLVAVLPLISAAVLFYVSSERAALMGMGVLSLIELAVVLIVNILE</sequence>
<dbReference type="EMBL" id="BMNL01000002">
    <property type="protein sequence ID" value="GGP20611.1"/>
    <property type="molecule type" value="Genomic_DNA"/>
</dbReference>
<feature type="transmembrane region" description="Helical" evidence="1">
    <location>
        <begin position="52"/>
        <end position="76"/>
    </location>
</feature>
<accession>A0A830GVT0</accession>
<evidence type="ECO:0000313" key="3">
    <source>
        <dbReference type="Proteomes" id="UP000610960"/>
    </source>
</evidence>
<protein>
    <submittedName>
        <fullName evidence="2">Uncharacterized protein</fullName>
    </submittedName>
</protein>
<reference evidence="2" key="1">
    <citation type="journal article" date="2014" name="Int. J. Syst. Evol. Microbiol.">
        <title>Complete genome sequence of Corynebacterium casei LMG S-19264T (=DSM 44701T), isolated from a smear-ripened cheese.</title>
        <authorList>
            <consortium name="US DOE Joint Genome Institute (JGI-PGF)"/>
            <person name="Walter F."/>
            <person name="Albersmeier A."/>
            <person name="Kalinowski J."/>
            <person name="Ruckert C."/>
        </authorList>
    </citation>
    <scope>NUCLEOTIDE SEQUENCE</scope>
    <source>
        <strain evidence="2">JCM 10088</strain>
    </source>
</reference>
<organism evidence="2 3">
    <name type="scientific">Thermocladium modestius</name>
    <dbReference type="NCBI Taxonomy" id="62609"/>
    <lineage>
        <taxon>Archaea</taxon>
        <taxon>Thermoproteota</taxon>
        <taxon>Thermoprotei</taxon>
        <taxon>Thermoproteales</taxon>
        <taxon>Thermoproteaceae</taxon>
        <taxon>Thermocladium</taxon>
    </lineage>
</organism>
<evidence type="ECO:0000313" key="2">
    <source>
        <dbReference type="EMBL" id="GGP20611.1"/>
    </source>
</evidence>
<feature type="transmembrane region" description="Helical" evidence="1">
    <location>
        <begin position="417"/>
        <end position="437"/>
    </location>
</feature>
<dbReference type="Proteomes" id="UP000610960">
    <property type="component" value="Unassembled WGS sequence"/>
</dbReference>
<feature type="transmembrane region" description="Helical" evidence="1">
    <location>
        <begin position="443"/>
        <end position="465"/>
    </location>
</feature>
<feature type="transmembrane region" description="Helical" evidence="1">
    <location>
        <begin position="216"/>
        <end position="235"/>
    </location>
</feature>